<comment type="caution">
    <text evidence="1">The sequence shown here is derived from an EMBL/GenBank/DDBJ whole genome shotgun (WGS) entry which is preliminary data.</text>
</comment>
<accession>A0A3A1R3N0</accession>
<gene>
    <name evidence="1" type="ORF">D3H55_04670</name>
</gene>
<evidence type="ECO:0000313" key="1">
    <source>
        <dbReference type="EMBL" id="RIW37335.1"/>
    </source>
</evidence>
<dbReference type="InterPro" id="IPR036280">
    <property type="entry name" value="Multihaem_cyt_sf"/>
</dbReference>
<proteinExistence type="predicted"/>
<dbReference type="Proteomes" id="UP000265801">
    <property type="component" value="Unassembled WGS sequence"/>
</dbReference>
<reference evidence="1 2" key="1">
    <citation type="submission" date="2018-09" db="EMBL/GenBank/DDBJ databases">
        <title>Bacillus saliacetes sp. nov., isolated from Thai shrimp paste (Ka-pi).</title>
        <authorList>
            <person name="Daroonpunt R."/>
            <person name="Tanasupawat S."/>
            <person name="Yiamsombut S."/>
        </authorList>
    </citation>
    <scope>NUCLEOTIDE SEQUENCE [LARGE SCALE GENOMIC DNA]</scope>
    <source>
        <strain evidence="1 2">SKP7-4</strain>
    </source>
</reference>
<evidence type="ECO:0000313" key="2">
    <source>
        <dbReference type="Proteomes" id="UP000265801"/>
    </source>
</evidence>
<dbReference type="AlphaFoldDB" id="A0A3A1R3N0"/>
<organism evidence="1 2">
    <name type="scientific">Bacillus salacetis</name>
    <dbReference type="NCBI Taxonomy" id="2315464"/>
    <lineage>
        <taxon>Bacteria</taxon>
        <taxon>Bacillati</taxon>
        <taxon>Bacillota</taxon>
        <taxon>Bacilli</taxon>
        <taxon>Bacillales</taxon>
        <taxon>Bacillaceae</taxon>
        <taxon>Bacillus</taxon>
    </lineage>
</organism>
<keyword evidence="2" id="KW-1185">Reference proteome</keyword>
<protein>
    <submittedName>
        <fullName evidence="1">Uncharacterized protein</fullName>
    </submittedName>
</protein>
<dbReference type="EMBL" id="QXIR01000004">
    <property type="protein sequence ID" value="RIW37335.1"/>
    <property type="molecule type" value="Genomic_DNA"/>
</dbReference>
<dbReference type="SUPFAM" id="SSF48695">
    <property type="entry name" value="Multiheme cytochromes"/>
    <property type="match status" value="1"/>
</dbReference>
<name>A0A3A1R3N0_9BACI</name>
<sequence length="124" mass="14373">MQSPENQNLANKLAAMHRTKNPFTQLPDYRYDQLRKGVVCGRCHSLSVSKVKNQFICENCHTEEMLESAILRTIDEFKLLFPGRKITTSGILDWCGRELNAKTISRILKNNFHSFGKTKDTYYE</sequence>